<keyword evidence="2" id="KW-1185">Reference proteome</keyword>
<protein>
    <submittedName>
        <fullName evidence="1">Uncharacterized protein</fullName>
    </submittedName>
</protein>
<organism evidence="1 2">
    <name type="scientific">Neophaeococcomyces mojaviensis</name>
    <dbReference type="NCBI Taxonomy" id="3383035"/>
    <lineage>
        <taxon>Eukaryota</taxon>
        <taxon>Fungi</taxon>
        <taxon>Dikarya</taxon>
        <taxon>Ascomycota</taxon>
        <taxon>Pezizomycotina</taxon>
        <taxon>Eurotiomycetes</taxon>
        <taxon>Chaetothyriomycetidae</taxon>
        <taxon>Chaetothyriales</taxon>
        <taxon>Chaetothyriales incertae sedis</taxon>
        <taxon>Neophaeococcomyces</taxon>
    </lineage>
</organism>
<proteinExistence type="predicted"/>
<evidence type="ECO:0000313" key="2">
    <source>
        <dbReference type="Proteomes" id="UP001172386"/>
    </source>
</evidence>
<comment type="caution">
    <text evidence="1">The sequence shown here is derived from an EMBL/GenBank/DDBJ whole genome shotgun (WGS) entry which is preliminary data.</text>
</comment>
<dbReference type="EMBL" id="JAPDRQ010000090">
    <property type="protein sequence ID" value="KAJ9655763.1"/>
    <property type="molecule type" value="Genomic_DNA"/>
</dbReference>
<sequence length="395" mass="43467">MSNSNTCGSTPNHDHNSKSSPPSFITKPTKKLIPASHGYAAALKAGTSFRLIDLYGQQVIDMSAFVLPFPDNQIASAEHFSPQYTLFSTKGQPISVGETLRSNMNRSVLKLTHDTVKTHDMTFMSCFPGLYEDLGFKPSEHRSCAENMVEAFGPWGMKYLSQVKGPFNVFQNTPNWSLKPLGTSRAGDWCQFEVMVDCVVGWSCCPFDVEGFNGGKVTDVMVLLGLDKDENRSSEALMEQCDDSRGVPSEGCRHETGQVDEGDEEKKRLGPGSGRSEKMLGMFSASSDQQQLSFRSENQVELCARCVSTKGYHFVSRIDLNDCLINNWGSLEWAKGGNFAASARNIELVDGGKRLQASLGDGMGGFHDCTITLDERITNEDGRLVFLEDRGTLEL</sequence>
<evidence type="ECO:0000313" key="1">
    <source>
        <dbReference type="EMBL" id="KAJ9655763.1"/>
    </source>
</evidence>
<dbReference type="Proteomes" id="UP001172386">
    <property type="component" value="Unassembled WGS sequence"/>
</dbReference>
<accession>A0ACC3A5M3</accession>
<gene>
    <name evidence="1" type="ORF">H2198_005469</name>
</gene>
<name>A0ACC3A5M3_9EURO</name>
<reference evidence="1" key="1">
    <citation type="submission" date="2022-10" db="EMBL/GenBank/DDBJ databases">
        <title>Culturing micro-colonial fungi from biological soil crusts in the Mojave desert and describing Neophaeococcomyces mojavensis, and introducing the new genera and species Taxawa tesnikishii.</title>
        <authorList>
            <person name="Kurbessoian T."/>
            <person name="Stajich J.E."/>
        </authorList>
    </citation>
    <scope>NUCLEOTIDE SEQUENCE</scope>
    <source>
        <strain evidence="1">JES_112</strain>
    </source>
</reference>